<dbReference type="OMA" id="KARMVFY"/>
<name>A0A067BZ08_SAPPC</name>
<organism evidence="1 2">
    <name type="scientific">Saprolegnia parasitica (strain CBS 223.65)</name>
    <dbReference type="NCBI Taxonomy" id="695850"/>
    <lineage>
        <taxon>Eukaryota</taxon>
        <taxon>Sar</taxon>
        <taxon>Stramenopiles</taxon>
        <taxon>Oomycota</taxon>
        <taxon>Saprolegniomycetes</taxon>
        <taxon>Saprolegniales</taxon>
        <taxon>Saprolegniaceae</taxon>
        <taxon>Saprolegnia</taxon>
    </lineage>
</organism>
<evidence type="ECO:0000313" key="1">
    <source>
        <dbReference type="EMBL" id="KDO19792.1"/>
    </source>
</evidence>
<dbReference type="KEGG" id="spar:SPRG_14986"/>
<dbReference type="Proteomes" id="UP000030745">
    <property type="component" value="Unassembled WGS sequence"/>
</dbReference>
<dbReference type="AlphaFoldDB" id="A0A067BZ08"/>
<accession>A0A067BZ08</accession>
<dbReference type="VEuPathDB" id="FungiDB:SPRG_14986"/>
<sequence>MTGIPCRVCHYFNLPIMNKCVMCKATMPPDSEKVQILFEQVQRLETQLAAYVNAEVGPPSVEPPPPPPSEKLPPKARMVFYNKRDQYFRDPTLMAQRLDATRNHAPLPFPNQRQLSCVWCCRAKHTTTMGNHSRHGCKTSVHCAECNVALCQRDRGNGGVSCFDQFHAAHELNNPCQPSSSSECVALASSSSSLLPTNGTALLTTAMTTVARRKTPTVTKVPRVRSKSAYVLTTLPRSKGGESI</sequence>
<dbReference type="OrthoDB" id="126685at2759"/>
<proteinExistence type="predicted"/>
<keyword evidence="2" id="KW-1185">Reference proteome</keyword>
<evidence type="ECO:0000313" key="2">
    <source>
        <dbReference type="Proteomes" id="UP000030745"/>
    </source>
</evidence>
<reference evidence="1 2" key="1">
    <citation type="journal article" date="2013" name="PLoS Genet.">
        <title>Distinctive expansion of potential virulence genes in the genome of the oomycete fish pathogen Saprolegnia parasitica.</title>
        <authorList>
            <person name="Jiang R.H."/>
            <person name="de Bruijn I."/>
            <person name="Haas B.J."/>
            <person name="Belmonte R."/>
            <person name="Lobach L."/>
            <person name="Christie J."/>
            <person name="van den Ackerveken G."/>
            <person name="Bottin A."/>
            <person name="Bulone V."/>
            <person name="Diaz-Moreno S.M."/>
            <person name="Dumas B."/>
            <person name="Fan L."/>
            <person name="Gaulin E."/>
            <person name="Govers F."/>
            <person name="Grenville-Briggs L.J."/>
            <person name="Horner N.R."/>
            <person name="Levin J.Z."/>
            <person name="Mammella M."/>
            <person name="Meijer H.J."/>
            <person name="Morris P."/>
            <person name="Nusbaum C."/>
            <person name="Oome S."/>
            <person name="Phillips A.J."/>
            <person name="van Rooyen D."/>
            <person name="Rzeszutek E."/>
            <person name="Saraiva M."/>
            <person name="Secombes C.J."/>
            <person name="Seidl M.F."/>
            <person name="Snel B."/>
            <person name="Stassen J.H."/>
            <person name="Sykes S."/>
            <person name="Tripathy S."/>
            <person name="van den Berg H."/>
            <person name="Vega-Arreguin J.C."/>
            <person name="Wawra S."/>
            <person name="Young S.K."/>
            <person name="Zeng Q."/>
            <person name="Dieguez-Uribeondo J."/>
            <person name="Russ C."/>
            <person name="Tyler B.M."/>
            <person name="van West P."/>
        </authorList>
    </citation>
    <scope>NUCLEOTIDE SEQUENCE [LARGE SCALE GENOMIC DNA]</scope>
    <source>
        <strain evidence="1 2">CBS 223.65</strain>
    </source>
</reference>
<evidence type="ECO:0008006" key="3">
    <source>
        <dbReference type="Google" id="ProtNLM"/>
    </source>
</evidence>
<dbReference type="GeneID" id="24136760"/>
<dbReference type="EMBL" id="KK583334">
    <property type="protein sequence ID" value="KDO19792.1"/>
    <property type="molecule type" value="Genomic_DNA"/>
</dbReference>
<protein>
    <recommendedName>
        <fullName evidence="3">PiggyBac transposable element-derived protein 4 C-terminal zinc-ribbon domain-containing protein</fullName>
    </recommendedName>
</protein>
<gene>
    <name evidence="1" type="ORF">SPRG_14986</name>
</gene>
<dbReference type="RefSeq" id="XP_012209500.1">
    <property type="nucleotide sequence ID" value="XM_012354110.1"/>
</dbReference>